<dbReference type="KEGG" id="pabs:JIR001_26510"/>
<reference evidence="1" key="1">
    <citation type="journal article" date="2013" name="Int. J. Syst. Evol. Microbiol.">
        <title>Polycladomyces abyssicola gen. nov., sp. nov., a thermophilic filamentous bacterium isolated from hemipelagic sediment.</title>
        <authorList>
            <person name="Tsubouchi T."/>
            <person name="Shimane Y."/>
            <person name="Mori K."/>
            <person name="Usui K."/>
            <person name="Hiraki T."/>
            <person name="Tame A."/>
            <person name="Uematsu K."/>
            <person name="Maruyama T."/>
            <person name="Hatada Y."/>
        </authorList>
    </citation>
    <scope>NUCLEOTIDE SEQUENCE</scope>
    <source>
        <strain evidence="1">JIR-001</strain>
    </source>
</reference>
<sequence>MRLTSPHHYIGQRYVVARLEGFSAHDLRHRFGYVMSEKTLEKIA</sequence>
<dbReference type="Proteomes" id="UP000677436">
    <property type="component" value="Chromosome"/>
</dbReference>
<dbReference type="RefSeq" id="WP_275956708.1">
    <property type="nucleotide sequence ID" value="NZ_AP024601.1"/>
</dbReference>
<dbReference type="AlphaFoldDB" id="A0A8D5UIU8"/>
<gene>
    <name evidence="1" type="ORF">JIR001_26510</name>
</gene>
<evidence type="ECO:0000313" key="2">
    <source>
        <dbReference type="Proteomes" id="UP000677436"/>
    </source>
</evidence>
<protein>
    <submittedName>
        <fullName evidence="1">Uncharacterized protein</fullName>
    </submittedName>
</protein>
<proteinExistence type="predicted"/>
<evidence type="ECO:0000313" key="1">
    <source>
        <dbReference type="EMBL" id="BCU82868.1"/>
    </source>
</evidence>
<accession>A0A8D5UIU8</accession>
<name>A0A8D5UIU8_9BACL</name>
<dbReference type="EMBL" id="AP024601">
    <property type="protein sequence ID" value="BCU82868.1"/>
    <property type="molecule type" value="Genomic_DNA"/>
</dbReference>
<organism evidence="1 2">
    <name type="scientific">Polycladomyces abyssicola</name>
    <dbReference type="NCBI Taxonomy" id="1125966"/>
    <lineage>
        <taxon>Bacteria</taxon>
        <taxon>Bacillati</taxon>
        <taxon>Bacillota</taxon>
        <taxon>Bacilli</taxon>
        <taxon>Bacillales</taxon>
        <taxon>Thermoactinomycetaceae</taxon>
        <taxon>Polycladomyces</taxon>
    </lineage>
</organism>
<reference evidence="1" key="2">
    <citation type="journal article" date="2021" name="Microbiol. Resour. Announc.">
        <title>Complete Genome Sequence of Polycladomyces abyssicola JIR-001T, Isolated from Hemipelagic Sediment in Deep Seawater.</title>
        <authorList>
            <person name="Tsubouchi T."/>
            <person name="Kaneko Y."/>
        </authorList>
    </citation>
    <scope>NUCLEOTIDE SEQUENCE</scope>
    <source>
        <strain evidence="1">JIR-001</strain>
    </source>
</reference>
<keyword evidence="2" id="KW-1185">Reference proteome</keyword>